<evidence type="ECO:0000313" key="2">
    <source>
        <dbReference type="EMBL" id="MBM3224001.1"/>
    </source>
</evidence>
<organism evidence="2 3">
    <name type="scientific">Tectimicrobiota bacterium</name>
    <dbReference type="NCBI Taxonomy" id="2528274"/>
    <lineage>
        <taxon>Bacteria</taxon>
        <taxon>Pseudomonadati</taxon>
        <taxon>Nitrospinota/Tectimicrobiota group</taxon>
        <taxon>Candidatus Tectimicrobiota</taxon>
    </lineage>
</organism>
<dbReference type="Gene3D" id="2.30.30.40">
    <property type="entry name" value="SH3 Domains"/>
    <property type="match status" value="1"/>
</dbReference>
<dbReference type="GO" id="GO:0007165">
    <property type="term" value="P:signal transduction"/>
    <property type="evidence" value="ECO:0007669"/>
    <property type="project" value="InterPro"/>
</dbReference>
<dbReference type="SUPFAM" id="SSF50341">
    <property type="entry name" value="CheW-like"/>
    <property type="match status" value="2"/>
</dbReference>
<dbReference type="PANTHER" id="PTHR22617">
    <property type="entry name" value="CHEMOTAXIS SENSOR HISTIDINE KINASE-RELATED"/>
    <property type="match status" value="1"/>
</dbReference>
<dbReference type="InterPro" id="IPR036061">
    <property type="entry name" value="CheW-like_dom_sf"/>
</dbReference>
<dbReference type="Proteomes" id="UP000712673">
    <property type="component" value="Unassembled WGS sequence"/>
</dbReference>
<evidence type="ECO:0000259" key="1">
    <source>
        <dbReference type="PROSITE" id="PS50851"/>
    </source>
</evidence>
<reference evidence="2" key="1">
    <citation type="submission" date="2019-03" db="EMBL/GenBank/DDBJ databases">
        <title>Lake Tanganyika Metagenome-Assembled Genomes (MAGs).</title>
        <authorList>
            <person name="Tran P."/>
        </authorList>
    </citation>
    <scope>NUCLEOTIDE SEQUENCE</scope>
    <source>
        <strain evidence="2">K_DeepCast_65m_m2_066</strain>
    </source>
</reference>
<dbReference type="PROSITE" id="PS50851">
    <property type="entry name" value="CHEW"/>
    <property type="match status" value="2"/>
</dbReference>
<feature type="domain" description="CheW-like" evidence="1">
    <location>
        <begin position="114"/>
        <end position="261"/>
    </location>
</feature>
<dbReference type="AlphaFoldDB" id="A0A937VZJ3"/>
<accession>A0A937VZJ3</accession>
<dbReference type="InterPro" id="IPR039315">
    <property type="entry name" value="CheW"/>
</dbReference>
<feature type="domain" description="CheW-like" evidence="1">
    <location>
        <begin position="1"/>
        <end position="91"/>
    </location>
</feature>
<sequence length="264" mass="27884">MPVCSLSACLGVAHESPTPTAKLVLLSAPSRLWALLVDRVDGFIDVASEAVFPLPAMLRRPAGMLFDGVVYHAGEAMLTLLPAGLHPDLAQHPAAQPPEVLPVLSSAPPAPSTTGKLLCFTTAVQAQQELPVTFGLSLSQVVRMQQTPALLQVPGAAPSILGLMQWQGAPLAVIDLSARLGGPATAVMPNSRLLIARATGRRAFVSFPVRPQAQVRHLPLAHQPCTRPLPLHASLTRGTFDCANEILVIPDIDGLCAPQEEQRC</sequence>
<protein>
    <recommendedName>
        <fullName evidence="1">CheW-like domain-containing protein</fullName>
    </recommendedName>
</protein>
<dbReference type="InterPro" id="IPR002545">
    <property type="entry name" value="CheW-lke_dom"/>
</dbReference>
<dbReference type="Pfam" id="PF01584">
    <property type="entry name" value="CheW"/>
    <property type="match status" value="2"/>
</dbReference>
<comment type="caution">
    <text evidence="2">The sequence shown here is derived from an EMBL/GenBank/DDBJ whole genome shotgun (WGS) entry which is preliminary data.</text>
</comment>
<dbReference type="GO" id="GO:0005829">
    <property type="term" value="C:cytosol"/>
    <property type="evidence" value="ECO:0007669"/>
    <property type="project" value="TreeGrafter"/>
</dbReference>
<dbReference type="SMART" id="SM00260">
    <property type="entry name" value="CheW"/>
    <property type="match status" value="1"/>
</dbReference>
<proteinExistence type="predicted"/>
<name>A0A937VZJ3_UNCTE</name>
<dbReference type="Gene3D" id="2.40.50.180">
    <property type="entry name" value="CheA-289, Domain 4"/>
    <property type="match status" value="1"/>
</dbReference>
<gene>
    <name evidence="2" type="ORF">FJZ47_09395</name>
</gene>
<evidence type="ECO:0000313" key="3">
    <source>
        <dbReference type="Proteomes" id="UP000712673"/>
    </source>
</evidence>
<dbReference type="EMBL" id="VGLS01000240">
    <property type="protein sequence ID" value="MBM3224001.1"/>
    <property type="molecule type" value="Genomic_DNA"/>
</dbReference>
<dbReference type="PANTHER" id="PTHR22617:SF43">
    <property type="entry name" value="PROTEIN PILI"/>
    <property type="match status" value="1"/>
</dbReference>
<dbReference type="GO" id="GO:0006935">
    <property type="term" value="P:chemotaxis"/>
    <property type="evidence" value="ECO:0007669"/>
    <property type="project" value="InterPro"/>
</dbReference>